<gene>
    <name evidence="1" type="ORF">VNO78_11552</name>
</gene>
<dbReference type="AlphaFoldDB" id="A0AAN9XNJ7"/>
<reference evidence="1 2" key="1">
    <citation type="submission" date="2024-01" db="EMBL/GenBank/DDBJ databases">
        <title>The genomes of 5 underutilized Papilionoideae crops provide insights into root nodulation and disease resistanc.</title>
        <authorList>
            <person name="Jiang F."/>
        </authorList>
    </citation>
    <scope>NUCLEOTIDE SEQUENCE [LARGE SCALE GENOMIC DNA]</scope>
    <source>
        <strain evidence="1">DUOXIRENSHENG_FW03</strain>
        <tissue evidence="1">Leaves</tissue>
    </source>
</reference>
<name>A0AAN9XNJ7_PSOTE</name>
<dbReference type="Proteomes" id="UP001386955">
    <property type="component" value="Unassembled WGS sequence"/>
</dbReference>
<dbReference type="PANTHER" id="PTHR33735">
    <property type="entry name" value="EXPRESSED PROTEIN"/>
    <property type="match status" value="1"/>
</dbReference>
<keyword evidence="2" id="KW-1185">Reference proteome</keyword>
<dbReference type="PANTHER" id="PTHR33735:SF10">
    <property type="entry name" value="EXPRESSED PROTEIN"/>
    <property type="match status" value="1"/>
</dbReference>
<protein>
    <submittedName>
        <fullName evidence="1">Uncharacterized protein</fullName>
    </submittedName>
</protein>
<dbReference type="EMBL" id="JAYMYS010000003">
    <property type="protein sequence ID" value="KAK7400346.1"/>
    <property type="molecule type" value="Genomic_DNA"/>
</dbReference>
<evidence type="ECO:0000313" key="2">
    <source>
        <dbReference type="Proteomes" id="UP001386955"/>
    </source>
</evidence>
<accession>A0AAN9XNJ7</accession>
<sequence length="290" mass="32902">MFDPLRTNNFHNLEVSWATSLIGGNSAQHYVQPTIKEIFRIFCSSLVFWVRTLGPKSKDKDQMSKSVTKPARLTNPRGASWITLKFRGVLNVVRASKYQSSYVALERNRPIVSEARTDRPYWMHPDQQFYSTKSNNTSSNVKGTKDVKVQPEASAPAPAPISKYFAFPHWLRWILGMVLSLLLPFRKPYCGKLQRIEEEVELVAEEAEVVAEVVEKVATMAEKVAEDVAEMLPEDGKLRKAASVVQRASKEAAHDAQLTQQFIHKVEELKNDLEDIDAFVEPVINKIVKM</sequence>
<proteinExistence type="predicted"/>
<comment type="caution">
    <text evidence="1">The sequence shown here is derived from an EMBL/GenBank/DDBJ whole genome shotgun (WGS) entry which is preliminary data.</text>
</comment>
<evidence type="ECO:0000313" key="1">
    <source>
        <dbReference type="EMBL" id="KAK7400346.1"/>
    </source>
</evidence>
<organism evidence="1 2">
    <name type="scientific">Psophocarpus tetragonolobus</name>
    <name type="common">Winged bean</name>
    <name type="synonym">Dolichos tetragonolobus</name>
    <dbReference type="NCBI Taxonomy" id="3891"/>
    <lineage>
        <taxon>Eukaryota</taxon>
        <taxon>Viridiplantae</taxon>
        <taxon>Streptophyta</taxon>
        <taxon>Embryophyta</taxon>
        <taxon>Tracheophyta</taxon>
        <taxon>Spermatophyta</taxon>
        <taxon>Magnoliopsida</taxon>
        <taxon>eudicotyledons</taxon>
        <taxon>Gunneridae</taxon>
        <taxon>Pentapetalae</taxon>
        <taxon>rosids</taxon>
        <taxon>fabids</taxon>
        <taxon>Fabales</taxon>
        <taxon>Fabaceae</taxon>
        <taxon>Papilionoideae</taxon>
        <taxon>50 kb inversion clade</taxon>
        <taxon>NPAAA clade</taxon>
        <taxon>indigoferoid/millettioid clade</taxon>
        <taxon>Phaseoleae</taxon>
        <taxon>Psophocarpus</taxon>
    </lineage>
</organism>